<keyword evidence="2" id="KW-0378">Hydrolase</keyword>
<keyword evidence="3" id="KW-1185">Reference proteome</keyword>
<comment type="caution">
    <text evidence="2">The sequence shown here is derived from an EMBL/GenBank/DDBJ whole genome shotgun (WGS) entry which is preliminary data.</text>
</comment>
<reference evidence="2 3" key="1">
    <citation type="submission" date="2020-08" db="EMBL/GenBank/DDBJ databases">
        <title>Genomic Encyclopedia of Type Strains, Phase IV (KMG-IV): sequencing the most valuable type-strain genomes for metagenomic binning, comparative biology and taxonomic classification.</title>
        <authorList>
            <person name="Goeker M."/>
        </authorList>
    </citation>
    <scope>NUCLEOTIDE SEQUENCE [LARGE SCALE GENOMIC DNA]</scope>
    <source>
        <strain evidence="2 3">DSM 23562</strain>
    </source>
</reference>
<evidence type="ECO:0000313" key="3">
    <source>
        <dbReference type="Proteomes" id="UP000520814"/>
    </source>
</evidence>
<keyword evidence="2" id="KW-0031">Aminopeptidase</keyword>
<gene>
    <name evidence="2" type="ORF">HNQ39_001750</name>
</gene>
<dbReference type="GO" id="GO:0004177">
    <property type="term" value="F:aminopeptidase activity"/>
    <property type="evidence" value="ECO:0007669"/>
    <property type="project" value="UniProtKB-KW"/>
</dbReference>
<keyword evidence="1" id="KW-0732">Signal</keyword>
<dbReference type="RefSeq" id="WP_184194014.1">
    <property type="nucleotide sequence ID" value="NZ_JACHGW010000002.1"/>
</dbReference>
<dbReference type="Gene3D" id="2.120.10.30">
    <property type="entry name" value="TolB, C-terminal domain"/>
    <property type="match status" value="1"/>
</dbReference>
<keyword evidence="2" id="KW-0645">Protease</keyword>
<sequence length="340" mass="38850">MRTKTKLTLAALGFVAATTAVVIGQSTPPHLATVGRRVPFTLHSSQIEQFLWPSPQELLVVQRDTLRLLQLERGTEQQVAWKKYESSGNYRRYTGSFATSPDGKWLTFVEQIEQKPKKSVQRHLVLMHPDGSGRRQVASLDDKSDLRMLWQPDSQGFLFYWESEKRPEYGRTFYALDESIPPRVERTRDHNAFVASLPITFQVDGRLLVDRQRRLTVALCDPQQTDSCEELSFALPADREKAEVETFLVSHDNRAVVSLRVAAANIPERGTWEELLHRKLPVAYQELWVLSAKGERPRCVVREAITEEQEIAFGIYSLSPDGKNVLVHVPQGDYYLIPLH</sequence>
<proteinExistence type="predicted"/>
<name>A0A7W9SPS7_ARMRO</name>
<feature type="chain" id="PRO_5030926291" evidence="1">
    <location>
        <begin position="23"/>
        <end position="340"/>
    </location>
</feature>
<organism evidence="2 3">
    <name type="scientific">Armatimonas rosea</name>
    <dbReference type="NCBI Taxonomy" id="685828"/>
    <lineage>
        <taxon>Bacteria</taxon>
        <taxon>Bacillati</taxon>
        <taxon>Armatimonadota</taxon>
        <taxon>Armatimonadia</taxon>
        <taxon>Armatimonadales</taxon>
        <taxon>Armatimonadaceae</taxon>
        <taxon>Armatimonas</taxon>
    </lineage>
</organism>
<dbReference type="SUPFAM" id="SSF82171">
    <property type="entry name" value="DPP6 N-terminal domain-like"/>
    <property type="match status" value="1"/>
</dbReference>
<protein>
    <submittedName>
        <fullName evidence="2">Dipeptidyl aminopeptidase/acylaminoacyl peptidase</fullName>
    </submittedName>
</protein>
<feature type="signal peptide" evidence="1">
    <location>
        <begin position="1"/>
        <end position="22"/>
    </location>
</feature>
<evidence type="ECO:0000256" key="1">
    <source>
        <dbReference type="SAM" id="SignalP"/>
    </source>
</evidence>
<dbReference type="AlphaFoldDB" id="A0A7W9SPS7"/>
<evidence type="ECO:0000313" key="2">
    <source>
        <dbReference type="EMBL" id="MBB6049959.1"/>
    </source>
</evidence>
<accession>A0A7W9SPS7</accession>
<dbReference type="Proteomes" id="UP000520814">
    <property type="component" value="Unassembled WGS sequence"/>
</dbReference>
<dbReference type="InterPro" id="IPR011042">
    <property type="entry name" value="6-blade_b-propeller_TolB-like"/>
</dbReference>
<dbReference type="EMBL" id="JACHGW010000002">
    <property type="protein sequence ID" value="MBB6049959.1"/>
    <property type="molecule type" value="Genomic_DNA"/>
</dbReference>